<dbReference type="EMBL" id="BAABUJ010000030">
    <property type="protein sequence ID" value="GAA5803835.1"/>
    <property type="molecule type" value="Genomic_DNA"/>
</dbReference>
<evidence type="ECO:0000313" key="2">
    <source>
        <dbReference type="Proteomes" id="UP001476247"/>
    </source>
</evidence>
<name>A0ABP9YA41_9FUNG</name>
<dbReference type="SUPFAM" id="SSF52833">
    <property type="entry name" value="Thioredoxin-like"/>
    <property type="match status" value="1"/>
</dbReference>
<organism evidence="1 2">
    <name type="scientific">Helicostylum pulchrum</name>
    <dbReference type="NCBI Taxonomy" id="562976"/>
    <lineage>
        <taxon>Eukaryota</taxon>
        <taxon>Fungi</taxon>
        <taxon>Fungi incertae sedis</taxon>
        <taxon>Mucoromycota</taxon>
        <taxon>Mucoromycotina</taxon>
        <taxon>Mucoromycetes</taxon>
        <taxon>Mucorales</taxon>
        <taxon>Mucorineae</taxon>
        <taxon>Mucoraceae</taxon>
        <taxon>Helicostylum</taxon>
    </lineage>
</organism>
<dbReference type="PROSITE" id="PS51353">
    <property type="entry name" value="ARSC"/>
    <property type="match status" value="1"/>
</dbReference>
<dbReference type="PANTHER" id="PTHR30041">
    <property type="entry name" value="ARSENATE REDUCTASE"/>
    <property type="match status" value="1"/>
</dbReference>
<dbReference type="InterPro" id="IPR012882">
    <property type="entry name" value="Fmp46"/>
</dbReference>
<reference evidence="1 2" key="1">
    <citation type="submission" date="2024-04" db="EMBL/GenBank/DDBJ databases">
        <title>genome sequences of Mucor flavus KT1a and Helicostylum pulchrum KT1b strains isolation_sourced from the surface of a dry-aged beef.</title>
        <authorList>
            <person name="Toyotome T."/>
            <person name="Hosono M."/>
            <person name="Torimaru M."/>
            <person name="Fukuda K."/>
            <person name="Mikami N."/>
        </authorList>
    </citation>
    <scope>NUCLEOTIDE SEQUENCE [LARGE SCALE GENOMIC DNA]</scope>
    <source>
        <strain evidence="1 2">KT1b</strain>
    </source>
</reference>
<comment type="caution">
    <text evidence="1">The sequence shown here is derived from an EMBL/GenBank/DDBJ whole genome shotgun (WGS) entry which is preliminary data.</text>
</comment>
<dbReference type="Proteomes" id="UP001476247">
    <property type="component" value="Unassembled WGS sequence"/>
</dbReference>
<evidence type="ECO:0008006" key="3">
    <source>
        <dbReference type="Google" id="ProtNLM"/>
    </source>
</evidence>
<proteinExistence type="predicted"/>
<evidence type="ECO:0000313" key="1">
    <source>
        <dbReference type="EMBL" id="GAA5803835.1"/>
    </source>
</evidence>
<sequence length="128" mass="14786">MSKTTLSIYHNPRCSKSRNALSYLESNKDKYNYDIEIILYQKEAPTRDQLEKLSNYLGLTSKEDSTKPWKTLLRPDAQKLVSSWGETFELLSSEPQHLERPFIVDFQHARAALGRPDLTDVEALVQNL</sequence>
<keyword evidence="2" id="KW-1185">Reference proteome</keyword>
<dbReference type="Gene3D" id="3.40.30.10">
    <property type="entry name" value="Glutaredoxin"/>
    <property type="match status" value="1"/>
</dbReference>
<gene>
    <name evidence="1" type="ORF">HPULCUR_009320</name>
</gene>
<dbReference type="PANTHER" id="PTHR30041:SF4">
    <property type="entry name" value="ARSENATE REDUCTASE"/>
    <property type="match status" value="1"/>
</dbReference>
<dbReference type="InterPro" id="IPR006660">
    <property type="entry name" value="Arsenate_reductase-like"/>
</dbReference>
<dbReference type="InterPro" id="IPR036249">
    <property type="entry name" value="Thioredoxin-like_sf"/>
</dbReference>
<dbReference type="Pfam" id="PF07955">
    <property type="entry name" value="DUF1687"/>
    <property type="match status" value="1"/>
</dbReference>
<accession>A0ABP9YA41</accession>
<protein>
    <recommendedName>
        <fullName evidence="3">Arsenate reductase</fullName>
    </recommendedName>
</protein>